<keyword evidence="2" id="KW-1185">Reference proteome</keyword>
<reference evidence="1 2" key="1">
    <citation type="submission" date="2016-03" db="EMBL/GenBank/DDBJ databases">
        <title>Choanephora cucurbitarum.</title>
        <authorList>
            <person name="Min B."/>
            <person name="Park H."/>
            <person name="Park J.-H."/>
            <person name="Shin H.-D."/>
            <person name="Choi I.-G."/>
        </authorList>
    </citation>
    <scope>NUCLEOTIDE SEQUENCE [LARGE SCALE GENOMIC DNA]</scope>
    <source>
        <strain evidence="1 2">KUS-F28377</strain>
    </source>
</reference>
<dbReference type="AlphaFoldDB" id="A0A1C7N818"/>
<dbReference type="EMBL" id="LUGH01000471">
    <property type="protein sequence ID" value="OBZ84769.1"/>
    <property type="molecule type" value="Genomic_DNA"/>
</dbReference>
<sequence length="174" mass="19671">MSFENISSEYLNCFNLNEELSNSEPMAVEELHQDLYNTFAMKWHHWQPGQDLEPQSKKAEAEPDLRKKVVAPIKTRKAAKAGKVRGSYRSYTPQQIQEPLDLVIEQGLLARQAGPPVVIAARTAQHYVKLYKDGKEKRLPGVVRAKSGELGKKLEPRHTAFLIDFCQDNTAAVL</sequence>
<dbReference type="InParanoid" id="A0A1C7N818"/>
<proteinExistence type="predicted"/>
<gene>
    <name evidence="1" type="ORF">A0J61_07180</name>
</gene>
<dbReference type="OrthoDB" id="2288271at2759"/>
<organism evidence="1 2">
    <name type="scientific">Choanephora cucurbitarum</name>
    <dbReference type="NCBI Taxonomy" id="101091"/>
    <lineage>
        <taxon>Eukaryota</taxon>
        <taxon>Fungi</taxon>
        <taxon>Fungi incertae sedis</taxon>
        <taxon>Mucoromycota</taxon>
        <taxon>Mucoromycotina</taxon>
        <taxon>Mucoromycetes</taxon>
        <taxon>Mucorales</taxon>
        <taxon>Mucorineae</taxon>
        <taxon>Choanephoraceae</taxon>
        <taxon>Choanephoroideae</taxon>
        <taxon>Choanephora</taxon>
    </lineage>
</organism>
<dbReference type="Proteomes" id="UP000093000">
    <property type="component" value="Unassembled WGS sequence"/>
</dbReference>
<protein>
    <submittedName>
        <fullName evidence="1">Uncharacterized protein</fullName>
    </submittedName>
</protein>
<accession>A0A1C7N818</accession>
<evidence type="ECO:0000313" key="1">
    <source>
        <dbReference type="EMBL" id="OBZ84769.1"/>
    </source>
</evidence>
<dbReference type="STRING" id="101091.A0A1C7N818"/>
<evidence type="ECO:0000313" key="2">
    <source>
        <dbReference type="Proteomes" id="UP000093000"/>
    </source>
</evidence>
<name>A0A1C7N818_9FUNG</name>
<comment type="caution">
    <text evidence="1">The sequence shown here is derived from an EMBL/GenBank/DDBJ whole genome shotgun (WGS) entry which is preliminary data.</text>
</comment>